<accession>A0A1A8UHH1</accession>
<reference evidence="1" key="2">
    <citation type="submission" date="2016-06" db="EMBL/GenBank/DDBJ databases">
        <title>The genome of a short-lived fish provides insights into sex chromosome evolution and the genetic control of aging.</title>
        <authorList>
            <person name="Reichwald K."/>
            <person name="Felder M."/>
            <person name="Petzold A."/>
            <person name="Koch P."/>
            <person name="Groth M."/>
            <person name="Platzer M."/>
        </authorList>
    </citation>
    <scope>NUCLEOTIDE SEQUENCE</scope>
    <source>
        <tissue evidence="1">Brain</tissue>
    </source>
</reference>
<dbReference type="AlphaFoldDB" id="A0A1A8UHH1"/>
<dbReference type="EMBL" id="HAEJ01006599">
    <property type="protein sequence ID" value="SBS47056.1"/>
    <property type="molecule type" value="Transcribed_RNA"/>
</dbReference>
<protein>
    <submittedName>
        <fullName evidence="1">Uncharacterized protein</fullName>
    </submittedName>
</protein>
<dbReference type="EMBL" id="HADY01017182">
    <property type="protein sequence ID" value="SBP55667.1"/>
    <property type="molecule type" value="Transcribed_RNA"/>
</dbReference>
<organism evidence="1">
    <name type="scientific">Nothobranchius furzeri</name>
    <name type="common">Turquoise killifish</name>
    <dbReference type="NCBI Taxonomy" id="105023"/>
    <lineage>
        <taxon>Eukaryota</taxon>
        <taxon>Metazoa</taxon>
        <taxon>Chordata</taxon>
        <taxon>Craniata</taxon>
        <taxon>Vertebrata</taxon>
        <taxon>Euteleostomi</taxon>
        <taxon>Actinopterygii</taxon>
        <taxon>Neopterygii</taxon>
        <taxon>Teleostei</taxon>
        <taxon>Neoteleostei</taxon>
        <taxon>Acanthomorphata</taxon>
        <taxon>Ovalentaria</taxon>
        <taxon>Atherinomorphae</taxon>
        <taxon>Cyprinodontiformes</taxon>
        <taxon>Nothobranchiidae</taxon>
        <taxon>Nothobranchius</taxon>
    </lineage>
</organism>
<evidence type="ECO:0000313" key="1">
    <source>
        <dbReference type="EMBL" id="SBS47056.1"/>
    </source>
</evidence>
<gene>
    <name evidence="1" type="primary">Nfu_g_1_009724</name>
</gene>
<reference evidence="1" key="1">
    <citation type="submission" date="2016-05" db="EMBL/GenBank/DDBJ databases">
        <authorList>
            <person name="Lavstsen T."/>
            <person name="Jespersen J.S."/>
        </authorList>
    </citation>
    <scope>NUCLEOTIDE SEQUENCE</scope>
    <source>
        <tissue evidence="1">Brain</tissue>
    </source>
</reference>
<feature type="non-terminal residue" evidence="1">
    <location>
        <position position="59"/>
    </location>
</feature>
<name>A0A1A8UHH1_NOTFU</name>
<proteinExistence type="predicted"/>
<sequence>MLTRCGVTGKNDAVFWFYSELLSSLLFNAAENLEIHMNSRWRLPERSVSQLGSGFTSCS</sequence>